<evidence type="ECO:0000313" key="5">
    <source>
        <dbReference type="RefSeq" id="XP_033537119.1"/>
    </source>
</evidence>
<dbReference type="PANTHER" id="PTHR13132:SF29">
    <property type="entry name" value="ALPHA-(1,6)-FUCOSYLTRANSFERASE"/>
    <property type="match status" value="1"/>
</dbReference>
<reference evidence="3 5" key="1">
    <citation type="submission" date="2020-01" db="EMBL/GenBank/DDBJ databases">
        <authorList>
            <consortium name="DOE Joint Genome Institute"/>
            <person name="Haridas S."/>
            <person name="Albert R."/>
            <person name="Binder M."/>
            <person name="Bloem J."/>
            <person name="Labutti K."/>
            <person name="Salamov A."/>
            <person name="Andreopoulos B."/>
            <person name="Baker S.E."/>
            <person name="Barry K."/>
            <person name="Bills G."/>
            <person name="Bluhm B.H."/>
            <person name="Cannon C."/>
            <person name="Castanera R."/>
            <person name="Culley D.E."/>
            <person name="Daum C."/>
            <person name="Ezra D."/>
            <person name="Gonzalez J.B."/>
            <person name="Henrissat B."/>
            <person name="Kuo A."/>
            <person name="Liang C."/>
            <person name="Lipzen A."/>
            <person name="Lutzoni F."/>
            <person name="Magnuson J."/>
            <person name="Mondo S."/>
            <person name="Nolan M."/>
            <person name="Ohm R."/>
            <person name="Pangilinan J."/>
            <person name="Park H.-J."/>
            <person name="Ramirez L."/>
            <person name="Alfaro M."/>
            <person name="Sun H."/>
            <person name="Tritt A."/>
            <person name="Yoshinaga Y."/>
            <person name="Zwiers L.-H."/>
            <person name="Turgeon B.G."/>
            <person name="Goodwin S.B."/>
            <person name="Spatafora J.W."/>
            <person name="Crous P.W."/>
            <person name="Grigoriev I.V."/>
        </authorList>
    </citation>
    <scope>NUCLEOTIDE SEQUENCE</scope>
    <source>
        <strain evidence="3 5">CBS 781.70</strain>
    </source>
</reference>
<reference evidence="5" key="2">
    <citation type="submission" date="2020-04" db="EMBL/GenBank/DDBJ databases">
        <authorList>
            <consortium name="NCBI Genome Project"/>
        </authorList>
    </citation>
    <scope>NUCLEOTIDE SEQUENCE</scope>
    <source>
        <strain evidence="5">CBS 781.70</strain>
    </source>
</reference>
<evidence type="ECO:0000256" key="1">
    <source>
        <dbReference type="SAM" id="MobiDB-lite"/>
    </source>
</evidence>
<keyword evidence="2" id="KW-0472">Membrane</keyword>
<dbReference type="GO" id="GO:0006487">
    <property type="term" value="P:protein N-linked glycosylation"/>
    <property type="evidence" value="ECO:0007669"/>
    <property type="project" value="TreeGrafter"/>
</dbReference>
<gene>
    <name evidence="3 5" type="ORF">P152DRAFT_429536</name>
</gene>
<feature type="compositionally biased region" description="Low complexity" evidence="1">
    <location>
        <begin position="22"/>
        <end position="58"/>
    </location>
</feature>
<dbReference type="GeneID" id="54417933"/>
<dbReference type="EMBL" id="ML975151">
    <property type="protein sequence ID" value="KAF1815488.1"/>
    <property type="molecule type" value="Genomic_DNA"/>
</dbReference>
<evidence type="ECO:0000313" key="3">
    <source>
        <dbReference type="EMBL" id="KAF1815488.1"/>
    </source>
</evidence>
<keyword evidence="4" id="KW-1185">Reference proteome</keyword>
<dbReference type="AlphaFoldDB" id="A0A6G1GBL5"/>
<proteinExistence type="predicted"/>
<feature type="region of interest" description="Disordered" evidence="1">
    <location>
        <begin position="104"/>
        <end position="127"/>
    </location>
</feature>
<dbReference type="GO" id="GO:0046921">
    <property type="term" value="F:alpha-(1-&gt;6)-fucosyltransferase activity"/>
    <property type="evidence" value="ECO:0007669"/>
    <property type="project" value="TreeGrafter"/>
</dbReference>
<evidence type="ECO:0000256" key="2">
    <source>
        <dbReference type="SAM" id="Phobius"/>
    </source>
</evidence>
<organism evidence="3">
    <name type="scientific">Eremomyces bilateralis CBS 781.70</name>
    <dbReference type="NCBI Taxonomy" id="1392243"/>
    <lineage>
        <taxon>Eukaryota</taxon>
        <taxon>Fungi</taxon>
        <taxon>Dikarya</taxon>
        <taxon>Ascomycota</taxon>
        <taxon>Pezizomycotina</taxon>
        <taxon>Dothideomycetes</taxon>
        <taxon>Dothideomycetes incertae sedis</taxon>
        <taxon>Eremomycetales</taxon>
        <taxon>Eremomycetaceae</taxon>
        <taxon>Eremomyces</taxon>
    </lineage>
</organism>
<dbReference type="PANTHER" id="PTHR13132">
    <property type="entry name" value="ALPHA- 1,6 -FUCOSYLTRANSFERASE"/>
    <property type="match status" value="1"/>
</dbReference>
<protein>
    <submittedName>
        <fullName evidence="3 5">Uncharacterized protein</fullName>
    </submittedName>
</protein>
<feature type="transmembrane region" description="Helical" evidence="2">
    <location>
        <begin position="71"/>
        <end position="96"/>
    </location>
</feature>
<accession>A0A6G1GBL5</accession>
<evidence type="ECO:0000313" key="4">
    <source>
        <dbReference type="Proteomes" id="UP000504638"/>
    </source>
</evidence>
<reference evidence="5" key="3">
    <citation type="submission" date="2025-04" db="UniProtKB">
        <authorList>
            <consortium name="RefSeq"/>
        </authorList>
    </citation>
    <scope>IDENTIFICATION</scope>
    <source>
        <strain evidence="5">CBS 781.70</strain>
    </source>
</reference>
<keyword evidence="2" id="KW-1133">Transmembrane helix</keyword>
<keyword evidence="2" id="KW-0812">Transmembrane</keyword>
<dbReference type="Proteomes" id="UP000504638">
    <property type="component" value="Unplaced"/>
</dbReference>
<feature type="region of interest" description="Disordered" evidence="1">
    <location>
        <begin position="1"/>
        <end position="61"/>
    </location>
</feature>
<sequence length="654" mass="72957">MIISSHPRSPRSDMHSRKPTHLSISSTSSLSPRLGVPLNRPLLSPRTPSSPSLPSLIPRHGKRTPLRSSRLVWKLLFPLLGIILVLWGALHILAYGPRLFSQSPPQGSNTLPQLRPPRPRPGEAGYEIVGEDAPPDYPTALIVHDKAGRPSWTISIPEQYDFPLEQNWYHELCEQAHDMPHHLSRVAKGRVDHEPGQPDKPERGLTGMMKLRKKRHGYYQTDKFFIDIDEAEREGLLPQVGEAQEALVEDEGSENLKVCKRSLTYVLESTDAGFGKALMGLWMAYGLAEKEKRAFFVDDTRWAYGNYTTYFQDPPPPSCLPPPSHHRLPCPYSARHKVISSATHSFAFGHHFIEAFEDPKGMGTARQKNIFALARRGYEALFKLADEGDQKYADQRVKQLVDQTRKEGGMAVGMHIRRGDRHPYESQYRDDYLPLTRYTDEGREAVFRATHGKRHGAPGLSESKLILASDDPDIFFEPEVSRATRAQDRIILGSKIQMEAARAKAAAEAAAANRGKPATPIKRWVDDMLGWEGGFYADVFWSLDDPSKLASNNGGHSDVNSPGSSLSNAGISDYIPPSQETLQLREMLARSYLLDLSILSKCDAVVCAVSSAGCRLLGVMVGWEGMLGKEGLGWDGHVWRNVDAGIPDWRGIVW</sequence>
<name>A0A6G1GBL5_9PEZI</name>
<dbReference type="OrthoDB" id="2392789at2759"/>
<dbReference type="RefSeq" id="XP_033537119.1">
    <property type="nucleotide sequence ID" value="XM_033677363.1"/>
</dbReference>